<dbReference type="GO" id="GO:0046930">
    <property type="term" value="C:pore complex"/>
    <property type="evidence" value="ECO:0007669"/>
    <property type="project" value="UniProtKB-KW"/>
</dbReference>
<reference evidence="13" key="2">
    <citation type="submission" date="2020-09" db="EMBL/GenBank/DDBJ databases">
        <authorList>
            <person name="Sun Q."/>
            <person name="Kim S."/>
        </authorList>
    </citation>
    <scope>NUCLEOTIDE SEQUENCE</scope>
    <source>
        <strain evidence="13">KCTC 42651</strain>
    </source>
</reference>
<dbReference type="InterPro" id="IPR023614">
    <property type="entry name" value="Porin_dom_sf"/>
</dbReference>
<evidence type="ECO:0000256" key="7">
    <source>
        <dbReference type="ARBA" id="ARBA00023065"/>
    </source>
</evidence>
<protein>
    <recommendedName>
        <fullName evidence="12">Porin domain-containing protein</fullName>
    </recommendedName>
</protein>
<keyword evidence="8" id="KW-0626">Porin</keyword>
<evidence type="ECO:0000256" key="5">
    <source>
        <dbReference type="ARBA" id="ARBA00022692"/>
    </source>
</evidence>
<keyword evidence="4" id="KW-1134">Transmembrane beta strand</keyword>
<keyword evidence="10" id="KW-0998">Cell outer membrane</keyword>
<dbReference type="GO" id="GO:0009279">
    <property type="term" value="C:cell outer membrane"/>
    <property type="evidence" value="ECO:0007669"/>
    <property type="project" value="UniProtKB-SubCell"/>
</dbReference>
<gene>
    <name evidence="13" type="ORF">GCM10017083_01700</name>
</gene>
<keyword evidence="7" id="KW-0406">Ion transport</keyword>
<evidence type="ECO:0000256" key="4">
    <source>
        <dbReference type="ARBA" id="ARBA00022452"/>
    </source>
</evidence>
<keyword evidence="14" id="KW-1185">Reference proteome</keyword>
<name>A0A919CN51_9PROT</name>
<organism evidence="13 14">
    <name type="scientific">Thalassobaculum fulvum</name>
    <dbReference type="NCBI Taxonomy" id="1633335"/>
    <lineage>
        <taxon>Bacteria</taxon>
        <taxon>Pseudomonadati</taxon>
        <taxon>Pseudomonadota</taxon>
        <taxon>Alphaproteobacteria</taxon>
        <taxon>Rhodospirillales</taxon>
        <taxon>Thalassobaculaceae</taxon>
        <taxon>Thalassobaculum</taxon>
    </lineage>
</organism>
<accession>A0A919CN51</accession>
<evidence type="ECO:0000256" key="1">
    <source>
        <dbReference type="ARBA" id="ARBA00004571"/>
    </source>
</evidence>
<dbReference type="InterPro" id="IPR033900">
    <property type="entry name" value="Gram_neg_porin_domain"/>
</dbReference>
<feature type="signal peptide" evidence="11">
    <location>
        <begin position="1"/>
        <end position="24"/>
    </location>
</feature>
<evidence type="ECO:0000313" key="13">
    <source>
        <dbReference type="EMBL" id="GHD39638.1"/>
    </source>
</evidence>
<comment type="subcellular location">
    <subcellularLocation>
        <location evidence="1">Cell outer membrane</location>
        <topology evidence="1">Multi-pass membrane protein</topology>
    </subcellularLocation>
</comment>
<dbReference type="GO" id="GO:0006811">
    <property type="term" value="P:monoatomic ion transport"/>
    <property type="evidence" value="ECO:0007669"/>
    <property type="project" value="UniProtKB-KW"/>
</dbReference>
<keyword evidence="3" id="KW-0813">Transport</keyword>
<evidence type="ECO:0000256" key="10">
    <source>
        <dbReference type="ARBA" id="ARBA00023237"/>
    </source>
</evidence>
<dbReference type="RefSeq" id="WP_189987010.1">
    <property type="nucleotide sequence ID" value="NZ_BMZS01000001.1"/>
</dbReference>
<evidence type="ECO:0000259" key="12">
    <source>
        <dbReference type="Pfam" id="PF13609"/>
    </source>
</evidence>
<evidence type="ECO:0000313" key="14">
    <source>
        <dbReference type="Proteomes" id="UP000630353"/>
    </source>
</evidence>
<feature type="chain" id="PRO_5036712826" description="Porin domain-containing protein" evidence="11">
    <location>
        <begin position="25"/>
        <end position="368"/>
    </location>
</feature>
<keyword evidence="9" id="KW-0472">Membrane</keyword>
<dbReference type="Gene3D" id="2.40.160.10">
    <property type="entry name" value="Porin"/>
    <property type="match status" value="1"/>
</dbReference>
<dbReference type="Proteomes" id="UP000630353">
    <property type="component" value="Unassembled WGS sequence"/>
</dbReference>
<dbReference type="PANTHER" id="PTHR34501">
    <property type="entry name" value="PROTEIN YDDL-RELATED"/>
    <property type="match status" value="1"/>
</dbReference>
<proteinExistence type="predicted"/>
<evidence type="ECO:0000256" key="6">
    <source>
        <dbReference type="ARBA" id="ARBA00022729"/>
    </source>
</evidence>
<evidence type="ECO:0000256" key="3">
    <source>
        <dbReference type="ARBA" id="ARBA00022448"/>
    </source>
</evidence>
<dbReference type="PANTHER" id="PTHR34501:SF9">
    <property type="entry name" value="MAJOR OUTER MEMBRANE PROTEIN P.IA"/>
    <property type="match status" value="1"/>
</dbReference>
<dbReference type="SUPFAM" id="SSF56935">
    <property type="entry name" value="Porins"/>
    <property type="match status" value="1"/>
</dbReference>
<keyword evidence="5" id="KW-0812">Transmembrane</keyword>
<dbReference type="EMBL" id="BMZS01000001">
    <property type="protein sequence ID" value="GHD39638.1"/>
    <property type="molecule type" value="Genomic_DNA"/>
</dbReference>
<dbReference type="AlphaFoldDB" id="A0A919CN51"/>
<evidence type="ECO:0000256" key="9">
    <source>
        <dbReference type="ARBA" id="ARBA00023136"/>
    </source>
</evidence>
<comment type="caution">
    <text evidence="13">The sequence shown here is derived from an EMBL/GenBank/DDBJ whole genome shotgun (WGS) entry which is preliminary data.</text>
</comment>
<dbReference type="Pfam" id="PF13609">
    <property type="entry name" value="Porin_4"/>
    <property type="match status" value="1"/>
</dbReference>
<evidence type="ECO:0000256" key="2">
    <source>
        <dbReference type="ARBA" id="ARBA00011233"/>
    </source>
</evidence>
<keyword evidence="6 11" id="KW-0732">Signal</keyword>
<comment type="subunit">
    <text evidence="2">Homotrimer.</text>
</comment>
<evidence type="ECO:0000256" key="8">
    <source>
        <dbReference type="ARBA" id="ARBA00023114"/>
    </source>
</evidence>
<dbReference type="InterPro" id="IPR050298">
    <property type="entry name" value="Gram-neg_bact_OMP"/>
</dbReference>
<feature type="domain" description="Porin" evidence="12">
    <location>
        <begin position="9"/>
        <end position="346"/>
    </location>
</feature>
<sequence length="368" mass="38022">MKKVLLGTTAIVAAGMIASSPASAAEKISAKVGGYMEQWIGYATVDQSGSTRDLDGFDVKSDSEIHFTGSTTLDNGIEFGVNVQLEANTNTGDQIDESYLIVKGSFGEINLGSENSAMYKMHYAPTDYGITLNSGDQIDWAGVSGSGISTGGYFRNPYGSTYAEPGQANDSEKLTYYTPRFGGFQVGVSYSPDGTQDSNTSPDRNAAATDMVAIGANFKGDFAGASVGISGGYGKFMNSATGSSNEPEAWNVGANIGFGGFSFGASYANADENTNGSNGDGYNIGVAYSTGPLGVSLTYFNGERDGTTTAGVTTGHAEQSTVHLSANYTLGPGVTAAATLGHANFESNDTGVSEIEATYFVTGIKLSF</sequence>
<reference evidence="13" key="1">
    <citation type="journal article" date="2014" name="Int. J. Syst. Evol. Microbiol.">
        <title>Complete genome sequence of Corynebacterium casei LMG S-19264T (=DSM 44701T), isolated from a smear-ripened cheese.</title>
        <authorList>
            <consortium name="US DOE Joint Genome Institute (JGI-PGF)"/>
            <person name="Walter F."/>
            <person name="Albersmeier A."/>
            <person name="Kalinowski J."/>
            <person name="Ruckert C."/>
        </authorList>
    </citation>
    <scope>NUCLEOTIDE SEQUENCE</scope>
    <source>
        <strain evidence="13">KCTC 42651</strain>
    </source>
</reference>
<evidence type="ECO:0000256" key="11">
    <source>
        <dbReference type="SAM" id="SignalP"/>
    </source>
</evidence>
<dbReference type="GO" id="GO:0015288">
    <property type="term" value="F:porin activity"/>
    <property type="evidence" value="ECO:0007669"/>
    <property type="project" value="UniProtKB-KW"/>
</dbReference>